<keyword evidence="11" id="KW-1185">Reference proteome</keyword>
<dbReference type="InterPro" id="IPR030394">
    <property type="entry name" value="G_HFLX_dom"/>
</dbReference>
<evidence type="ECO:0000256" key="8">
    <source>
        <dbReference type="PIRSR" id="PIRSR006809-2"/>
    </source>
</evidence>
<keyword evidence="5 6" id="KW-0342">GTP-binding</keyword>
<sequence length="443" mass="48514">MFDRQKKGERAVLVLPHSRGEGDTAERAEEFVELVKSAGAEVLATIPARIESPNPRYYIGTGKAEEVAEAVRALDADLVLVDHLLTPVQERNLEKMLSTRVVDRAGLILDIFAQRARSHEGKMEVELAQLKHLATRLVRGWTHLDAQRGGAIGNRGPGETQLETDRRLLAERVKMLSKRLEKVQTQRVQQRRARLRNTVPRVALVGYTNAGKSTLFNKLTQGEVYAADQLFATLDPTVRKLDDLSCGPAVIADTVGFIRELPHDLVAAFRGTLAEARDADLLLHVSDAADEERERLHRVVDQVLEEIGAGDVPQLQVMNKIDLAGGEPRIVRDAEGVPQQVWISAATGQGLDLLRDALGEVLGGDRIRSELLLPLSAGRLHARLHAAGAIADEAVDEYGWRLRIDAPRSVLAPLTGGKGPDIELLRDLLGNPDAAIDAPQLDQ</sequence>
<dbReference type="FunFam" id="3.40.50.11060:FF:000001">
    <property type="entry name" value="GTPase HflX"/>
    <property type="match status" value="1"/>
</dbReference>
<feature type="binding site" evidence="7">
    <location>
        <begin position="231"/>
        <end position="235"/>
    </location>
    <ligand>
        <name>GTP</name>
        <dbReference type="ChEBI" id="CHEBI:37565"/>
    </ligand>
</feature>
<feature type="binding site" evidence="8">
    <location>
        <position position="213"/>
    </location>
    <ligand>
        <name>Mg(2+)</name>
        <dbReference type="ChEBI" id="CHEBI:18420"/>
    </ligand>
</feature>
<protein>
    <recommendedName>
        <fullName evidence="6">GTPase HflX</fullName>
    </recommendedName>
    <alternativeName>
        <fullName evidence="6">GTP-binding protein HflX</fullName>
    </alternativeName>
</protein>
<feature type="binding site" evidence="7">
    <location>
        <begin position="206"/>
        <end position="213"/>
    </location>
    <ligand>
        <name>GTP</name>
        <dbReference type="ChEBI" id="CHEBI:37565"/>
    </ligand>
</feature>
<dbReference type="NCBIfam" id="NF008280">
    <property type="entry name" value="PRK11058.1"/>
    <property type="match status" value="1"/>
</dbReference>
<evidence type="ECO:0000256" key="1">
    <source>
        <dbReference type="ARBA" id="ARBA00022490"/>
    </source>
</evidence>
<dbReference type="InterPro" id="IPR016496">
    <property type="entry name" value="GTPase_HflX"/>
</dbReference>
<dbReference type="Gene3D" id="3.40.50.300">
    <property type="entry name" value="P-loop containing nucleotide triphosphate hydrolases"/>
    <property type="match status" value="1"/>
</dbReference>
<gene>
    <name evidence="6 10" type="primary">hflX</name>
    <name evidence="10" type="ORF">EKH79_01175</name>
</gene>
<dbReference type="Gene3D" id="3.40.50.11060">
    <property type="entry name" value="GTPase HflX, N-terminal domain"/>
    <property type="match status" value="1"/>
</dbReference>
<dbReference type="RefSeq" id="WP_126671968.1">
    <property type="nucleotide sequence ID" value="NZ_RYZR01000002.1"/>
</dbReference>
<dbReference type="PANTHER" id="PTHR10229">
    <property type="entry name" value="GTP-BINDING PROTEIN HFLX"/>
    <property type="match status" value="1"/>
</dbReference>
<dbReference type="Pfam" id="PF16360">
    <property type="entry name" value="GTP-bdg_M"/>
    <property type="match status" value="1"/>
</dbReference>
<feature type="binding site" evidence="7">
    <location>
        <begin position="319"/>
        <end position="322"/>
    </location>
    <ligand>
        <name>GTP</name>
        <dbReference type="ChEBI" id="CHEBI:37565"/>
    </ligand>
</feature>
<keyword evidence="2 8" id="KW-0479">Metal-binding</keyword>
<dbReference type="InterPro" id="IPR042108">
    <property type="entry name" value="GTPase_HflX_N_sf"/>
</dbReference>
<comment type="cofactor">
    <cofactor evidence="8">
        <name>Mg(2+)</name>
        <dbReference type="ChEBI" id="CHEBI:18420"/>
    </cofactor>
</comment>
<comment type="subcellular location">
    <subcellularLocation>
        <location evidence="6">Cytoplasm</location>
    </subcellularLocation>
    <text evidence="6">May associate with membranes.</text>
</comment>
<evidence type="ECO:0000313" key="10">
    <source>
        <dbReference type="EMBL" id="RUL66471.1"/>
    </source>
</evidence>
<comment type="subunit">
    <text evidence="6">Monomer. Associates with the 50S ribosomal subunit.</text>
</comment>
<organism evidence="10 11">
    <name type="scientific">Dyella dinghuensis</name>
    <dbReference type="NCBI Taxonomy" id="1920169"/>
    <lineage>
        <taxon>Bacteria</taxon>
        <taxon>Pseudomonadati</taxon>
        <taxon>Pseudomonadota</taxon>
        <taxon>Gammaproteobacteria</taxon>
        <taxon>Lysobacterales</taxon>
        <taxon>Rhodanobacteraceae</taxon>
        <taxon>Dyella</taxon>
    </lineage>
</organism>
<evidence type="ECO:0000256" key="7">
    <source>
        <dbReference type="PIRSR" id="PIRSR006809-1"/>
    </source>
</evidence>
<comment type="function">
    <text evidence="6">GTPase that associates with the 50S ribosomal subunit and may have a role during protein synthesis or ribosome biogenesis.</text>
</comment>
<dbReference type="Pfam" id="PF13167">
    <property type="entry name" value="GTP-bdg_N"/>
    <property type="match status" value="1"/>
</dbReference>
<dbReference type="SUPFAM" id="SSF52540">
    <property type="entry name" value="P-loop containing nucleoside triphosphate hydrolases"/>
    <property type="match status" value="1"/>
</dbReference>
<dbReference type="GO" id="GO:0043022">
    <property type="term" value="F:ribosome binding"/>
    <property type="evidence" value="ECO:0007669"/>
    <property type="project" value="TreeGrafter"/>
</dbReference>
<evidence type="ECO:0000313" key="11">
    <source>
        <dbReference type="Proteomes" id="UP000267077"/>
    </source>
</evidence>
<evidence type="ECO:0000256" key="6">
    <source>
        <dbReference type="HAMAP-Rule" id="MF_00900"/>
    </source>
</evidence>
<keyword evidence="4 8" id="KW-0460">Magnesium</keyword>
<dbReference type="AlphaFoldDB" id="A0A3S0WR61"/>
<dbReference type="Proteomes" id="UP000267077">
    <property type="component" value="Unassembled WGS sequence"/>
</dbReference>
<dbReference type="PIRSF" id="PIRSF006809">
    <property type="entry name" value="GTP-binding_hflX_prd"/>
    <property type="match status" value="1"/>
</dbReference>
<dbReference type="InterPro" id="IPR006073">
    <property type="entry name" value="GTP-bd"/>
</dbReference>
<proteinExistence type="inferred from homology"/>
<dbReference type="Gene3D" id="6.10.250.2860">
    <property type="match status" value="1"/>
</dbReference>
<dbReference type="InterPro" id="IPR027417">
    <property type="entry name" value="P-loop_NTPase"/>
</dbReference>
<dbReference type="GO" id="GO:0046872">
    <property type="term" value="F:metal ion binding"/>
    <property type="evidence" value="ECO:0007669"/>
    <property type="project" value="UniProtKB-KW"/>
</dbReference>
<comment type="caution">
    <text evidence="10">The sequence shown here is derived from an EMBL/GenBank/DDBJ whole genome shotgun (WGS) entry which is preliminary data.</text>
</comment>
<dbReference type="PRINTS" id="PR00326">
    <property type="entry name" value="GTP1OBG"/>
</dbReference>
<dbReference type="NCBIfam" id="TIGR03156">
    <property type="entry name" value="GTP_HflX"/>
    <property type="match status" value="1"/>
</dbReference>
<dbReference type="PROSITE" id="PS51705">
    <property type="entry name" value="G_HFLX"/>
    <property type="match status" value="1"/>
</dbReference>
<accession>A0A3S0WR61</accession>
<evidence type="ECO:0000256" key="4">
    <source>
        <dbReference type="ARBA" id="ARBA00022842"/>
    </source>
</evidence>
<evidence type="ECO:0000256" key="3">
    <source>
        <dbReference type="ARBA" id="ARBA00022741"/>
    </source>
</evidence>
<dbReference type="OrthoDB" id="9812272at2"/>
<dbReference type="InterPro" id="IPR025121">
    <property type="entry name" value="GTPase_HflX_N"/>
</dbReference>
<evidence type="ECO:0000259" key="9">
    <source>
        <dbReference type="PROSITE" id="PS51705"/>
    </source>
</evidence>
<dbReference type="GO" id="GO:0005737">
    <property type="term" value="C:cytoplasm"/>
    <property type="evidence" value="ECO:0007669"/>
    <property type="project" value="UniProtKB-SubCell"/>
</dbReference>
<dbReference type="EMBL" id="RYZR01000002">
    <property type="protein sequence ID" value="RUL66471.1"/>
    <property type="molecule type" value="Genomic_DNA"/>
</dbReference>
<feature type="domain" description="Hflx-type G" evidence="9">
    <location>
        <begin position="200"/>
        <end position="366"/>
    </location>
</feature>
<name>A0A3S0WR61_9GAMM</name>
<evidence type="ECO:0000256" key="2">
    <source>
        <dbReference type="ARBA" id="ARBA00022723"/>
    </source>
</evidence>
<dbReference type="GO" id="GO:0003924">
    <property type="term" value="F:GTPase activity"/>
    <property type="evidence" value="ECO:0007669"/>
    <property type="project" value="UniProtKB-UniRule"/>
</dbReference>
<feature type="binding site" evidence="8">
    <location>
        <position position="233"/>
    </location>
    <ligand>
        <name>Mg(2+)</name>
        <dbReference type="ChEBI" id="CHEBI:18420"/>
    </ligand>
</feature>
<dbReference type="HAMAP" id="MF_00900">
    <property type="entry name" value="GTPase_HflX"/>
    <property type="match status" value="1"/>
</dbReference>
<keyword evidence="3 6" id="KW-0547">Nucleotide-binding</keyword>
<reference evidence="10 11" key="1">
    <citation type="submission" date="2018-12" db="EMBL/GenBank/DDBJ databases">
        <title>Dyella dinghuensis sp. nov. DHOA06 and Dyella choica sp. nov. 4M-K27, isolated from forest soil.</title>
        <authorList>
            <person name="Qiu L.-H."/>
            <person name="Gao Z.-H."/>
        </authorList>
    </citation>
    <scope>NUCLEOTIDE SEQUENCE [LARGE SCALE GENOMIC DNA]</scope>
    <source>
        <strain evidence="10 11">DHOA06</strain>
    </source>
</reference>
<dbReference type="CDD" id="cd01878">
    <property type="entry name" value="HflX"/>
    <property type="match status" value="1"/>
</dbReference>
<dbReference type="PANTHER" id="PTHR10229:SF0">
    <property type="entry name" value="GTP-BINDING PROTEIN 6-RELATED"/>
    <property type="match status" value="1"/>
</dbReference>
<dbReference type="InterPro" id="IPR032305">
    <property type="entry name" value="GTP-bd_M"/>
</dbReference>
<dbReference type="Pfam" id="PF01926">
    <property type="entry name" value="MMR_HSR1"/>
    <property type="match status" value="1"/>
</dbReference>
<dbReference type="GO" id="GO:0005525">
    <property type="term" value="F:GTP binding"/>
    <property type="evidence" value="ECO:0007669"/>
    <property type="project" value="UniProtKB-UniRule"/>
</dbReference>
<keyword evidence="1 6" id="KW-0963">Cytoplasm</keyword>
<evidence type="ECO:0000256" key="5">
    <source>
        <dbReference type="ARBA" id="ARBA00023134"/>
    </source>
</evidence>
<feature type="binding site" evidence="7">
    <location>
        <begin position="253"/>
        <end position="256"/>
    </location>
    <ligand>
        <name>GTP</name>
        <dbReference type="ChEBI" id="CHEBI:37565"/>
    </ligand>
</feature>
<dbReference type="FunFam" id="3.40.50.300:FF:000173">
    <property type="entry name" value="GTPase HflX"/>
    <property type="match status" value="1"/>
</dbReference>
<comment type="similarity">
    <text evidence="6">Belongs to the TRAFAC class OBG-HflX-like GTPase superfamily. HflX GTPase family.</text>
</comment>